<gene>
    <name evidence="5" type="ORF">PACLA_8A026278</name>
</gene>
<dbReference type="PROSITE" id="PS50950">
    <property type="entry name" value="ZF_THAP"/>
    <property type="match status" value="1"/>
</dbReference>
<name>A0A7D9LI47_PARCT</name>
<dbReference type="InterPro" id="IPR048366">
    <property type="entry name" value="TNP-like_GBD"/>
</dbReference>
<keyword evidence="6" id="KW-1185">Reference proteome</keyword>
<evidence type="ECO:0000313" key="5">
    <source>
        <dbReference type="EMBL" id="CAB4034148.1"/>
    </source>
</evidence>
<keyword evidence="3" id="KW-0862">Zinc</keyword>
<dbReference type="Pfam" id="PF21788">
    <property type="entry name" value="TNP-like_GBD"/>
    <property type="match status" value="1"/>
</dbReference>
<sequence>MPNCAFYNCFHSRRYKNVSLFQIPVPRNSDSEFTFHRKEEARNGWINAILRTRQLDANLKTQIENNNIHICESHFKEEYIENFSKRKSLQTGSIPTENLPVKSFDHLSTSFTSAPRKEPAPRHVSQETTIIYASLDKFDAYLKKAGRYPYFQGWNWFKEGNNTVIEFKESEYLIAKISVRVESTLNYTVLVYGWALPNDHPIYVSNERSLQCCNFKTLCNEIVSLGICKGTLFPLKSSKSVKTQLVPLLPNDSSPQYRTVEYCRALSCRVLVSSILSDSKQLQCESCSRESNSNVGNFNVASVKCKTPLSCLSKEQLIATVKDTRVNLKEAKLKCAQLERRVQRMENEIKHHGIRIETGLEKELTSIITNTSLEATPHMKLVWEQQKKALNQQSNFGNRWHPHFIRFCLSIYSKSPIVYQELRDSGTMQLPSSRTLRSYRNNFKPGAGYLPENIKSLISRTKGFLDKDRWIVVMFDEMKIKCNLVFDKHSGRLIGFVDLGDPDINYSTFDKIEPATHVLAFYVRGINTKLQFMLGYFFTRDVVSYQLMPLFWRGVAILQLKENLNVICAVSDGASPNRKFYQLHIYIGEKLNNQKVVYKTKNLFAPGKWIWFFADAPHLLKTARNCLLNSGSGLKSRCMWNNDQFLLWNYISDLYYSDLELGLHQLPKLTIEHIMLTSYSKMRVNLAAQGKSQMGRKQQSILEITDIFLLQFVLMLSKQATLRANVIGQSLFQNRK</sequence>
<dbReference type="AlphaFoldDB" id="A0A7D9LI47"/>
<dbReference type="GO" id="GO:0003677">
    <property type="term" value="F:DNA binding"/>
    <property type="evidence" value="ECO:0007669"/>
    <property type="project" value="UniProtKB-UniRule"/>
</dbReference>
<accession>A0A7D9LI47</accession>
<dbReference type="Proteomes" id="UP001152795">
    <property type="component" value="Unassembled WGS sequence"/>
</dbReference>
<dbReference type="Pfam" id="PF05485">
    <property type="entry name" value="THAP"/>
    <property type="match status" value="1"/>
</dbReference>
<proteinExistence type="predicted"/>
<dbReference type="InterPro" id="IPR048365">
    <property type="entry name" value="TNP-like_RNaseH_N"/>
</dbReference>
<dbReference type="InterPro" id="IPR006612">
    <property type="entry name" value="THAP_Znf"/>
</dbReference>
<dbReference type="OrthoDB" id="5972980at2759"/>
<organism evidence="5 6">
    <name type="scientific">Paramuricea clavata</name>
    <name type="common">Red gorgonian</name>
    <name type="synonym">Violescent sea-whip</name>
    <dbReference type="NCBI Taxonomy" id="317549"/>
    <lineage>
        <taxon>Eukaryota</taxon>
        <taxon>Metazoa</taxon>
        <taxon>Cnidaria</taxon>
        <taxon>Anthozoa</taxon>
        <taxon>Octocorallia</taxon>
        <taxon>Malacalcyonacea</taxon>
        <taxon>Plexauridae</taxon>
        <taxon>Paramuricea</taxon>
    </lineage>
</organism>
<evidence type="ECO:0000256" key="2">
    <source>
        <dbReference type="ARBA" id="ARBA00022771"/>
    </source>
</evidence>
<keyword evidence="1" id="KW-0479">Metal-binding</keyword>
<dbReference type="GO" id="GO:0008270">
    <property type="term" value="F:zinc ion binding"/>
    <property type="evidence" value="ECO:0007669"/>
    <property type="project" value="UniProtKB-KW"/>
</dbReference>
<comment type="caution">
    <text evidence="5">The sequence shown here is derived from an EMBL/GenBank/DDBJ whole genome shotgun (WGS) entry which is preliminary data.</text>
</comment>
<keyword evidence="4" id="KW-0238">DNA-binding</keyword>
<dbReference type="SUPFAM" id="SSF57716">
    <property type="entry name" value="Glucocorticoid receptor-like (DNA-binding domain)"/>
    <property type="match status" value="1"/>
</dbReference>
<evidence type="ECO:0000256" key="3">
    <source>
        <dbReference type="ARBA" id="ARBA00022833"/>
    </source>
</evidence>
<evidence type="ECO:0000313" key="6">
    <source>
        <dbReference type="Proteomes" id="UP001152795"/>
    </source>
</evidence>
<keyword evidence="2" id="KW-0863">Zinc-finger</keyword>
<dbReference type="EMBL" id="CACRXK020019862">
    <property type="protein sequence ID" value="CAB4034148.1"/>
    <property type="molecule type" value="Genomic_DNA"/>
</dbReference>
<evidence type="ECO:0000256" key="1">
    <source>
        <dbReference type="ARBA" id="ARBA00022723"/>
    </source>
</evidence>
<evidence type="ECO:0000256" key="4">
    <source>
        <dbReference type="ARBA" id="ARBA00023125"/>
    </source>
</evidence>
<protein>
    <submittedName>
        <fullName evidence="5">Transposable element P transposase</fullName>
    </submittedName>
</protein>
<dbReference type="Pfam" id="PF21787">
    <property type="entry name" value="TNP-like_RNaseH_N"/>
    <property type="match status" value="1"/>
</dbReference>
<dbReference type="SMART" id="SM00980">
    <property type="entry name" value="THAP"/>
    <property type="match status" value="1"/>
</dbReference>
<reference evidence="5" key="1">
    <citation type="submission" date="2020-04" db="EMBL/GenBank/DDBJ databases">
        <authorList>
            <person name="Alioto T."/>
            <person name="Alioto T."/>
            <person name="Gomez Garrido J."/>
        </authorList>
    </citation>
    <scope>NUCLEOTIDE SEQUENCE</scope>
    <source>
        <strain evidence="5">A484AB</strain>
    </source>
</reference>